<comment type="caution">
    <text evidence="1">The sequence shown here is derived from an EMBL/GenBank/DDBJ whole genome shotgun (WGS) entry which is preliminary data.</text>
</comment>
<dbReference type="EMBL" id="QRDW01000023">
    <property type="protein sequence ID" value="RED43373.1"/>
    <property type="molecule type" value="Genomic_DNA"/>
</dbReference>
<name>A0A3D9H1I9_9PROT</name>
<gene>
    <name evidence="1" type="ORF">DFP90_12316</name>
</gene>
<evidence type="ECO:0000313" key="2">
    <source>
        <dbReference type="Proteomes" id="UP000256845"/>
    </source>
</evidence>
<reference evidence="1 2" key="1">
    <citation type="submission" date="2018-07" db="EMBL/GenBank/DDBJ databases">
        <title>Genomic Encyclopedia of Type Strains, Phase III (KMG-III): the genomes of soil and plant-associated and newly described type strains.</title>
        <authorList>
            <person name="Whitman W."/>
        </authorList>
    </citation>
    <scope>NUCLEOTIDE SEQUENCE [LARGE SCALE GENOMIC DNA]</scope>
    <source>
        <strain evidence="1 2">CECT 8488</strain>
    </source>
</reference>
<dbReference type="Proteomes" id="UP000256845">
    <property type="component" value="Unassembled WGS sequence"/>
</dbReference>
<evidence type="ECO:0000313" key="1">
    <source>
        <dbReference type="EMBL" id="RED43373.1"/>
    </source>
</evidence>
<sequence length="238" mass="28066">MGLPVRYLQVHIDLPNNDHQTQMFNQYMRQLLPTFEDTPWPGWELFMSATHEADRDPSNDKSDDKYKSYLHIWRVRDYNTVPYIMEYFDDDQTYVALDLMVEKEIQDFYEALVYNPQSADSQFDPADGAKFYLTVEMDVIQDAQLLQEYRACMTDVASDPNSPMRAKYGWEMVHGTYSQTGRLRRYWHTFRTGSSMPDAQEAINWLTAQEAVKNVLNTAVDPNPQWKVWEPINYLKQS</sequence>
<accession>A0A3D9H1I9</accession>
<protein>
    <submittedName>
        <fullName evidence="1">Uncharacterized protein</fullName>
    </submittedName>
</protein>
<dbReference type="OrthoDB" id="9827896at2"/>
<dbReference type="AlphaFoldDB" id="A0A3D9H1I9"/>
<keyword evidence="2" id="KW-1185">Reference proteome</keyword>
<organism evidence="1 2">
    <name type="scientific">Aestuariispira insulae</name>
    <dbReference type="NCBI Taxonomy" id="1461337"/>
    <lineage>
        <taxon>Bacteria</taxon>
        <taxon>Pseudomonadati</taxon>
        <taxon>Pseudomonadota</taxon>
        <taxon>Alphaproteobacteria</taxon>
        <taxon>Rhodospirillales</taxon>
        <taxon>Kiloniellaceae</taxon>
        <taxon>Aestuariispira</taxon>
    </lineage>
</organism>
<dbReference type="RefSeq" id="WP_115939663.1">
    <property type="nucleotide sequence ID" value="NZ_QRDW01000023.1"/>
</dbReference>
<proteinExistence type="predicted"/>